<feature type="domain" description="Chitin-binding type-4" evidence="1">
    <location>
        <begin position="7"/>
        <end position="100"/>
    </location>
</feature>
<gene>
    <name evidence="2" type="ORF">ILUMI_11887</name>
</gene>
<dbReference type="Proteomes" id="UP000801492">
    <property type="component" value="Unassembled WGS sequence"/>
</dbReference>
<evidence type="ECO:0000313" key="2">
    <source>
        <dbReference type="EMBL" id="KAF2894295.1"/>
    </source>
</evidence>
<evidence type="ECO:0000313" key="3">
    <source>
        <dbReference type="Proteomes" id="UP000801492"/>
    </source>
</evidence>
<dbReference type="Pfam" id="PF03067">
    <property type="entry name" value="LPMO_10"/>
    <property type="match status" value="1"/>
</dbReference>
<organism evidence="2 3">
    <name type="scientific">Ignelater luminosus</name>
    <name type="common">Cucubano</name>
    <name type="synonym">Pyrophorus luminosus</name>
    <dbReference type="NCBI Taxonomy" id="2038154"/>
    <lineage>
        <taxon>Eukaryota</taxon>
        <taxon>Metazoa</taxon>
        <taxon>Ecdysozoa</taxon>
        <taxon>Arthropoda</taxon>
        <taxon>Hexapoda</taxon>
        <taxon>Insecta</taxon>
        <taxon>Pterygota</taxon>
        <taxon>Neoptera</taxon>
        <taxon>Endopterygota</taxon>
        <taxon>Coleoptera</taxon>
        <taxon>Polyphaga</taxon>
        <taxon>Elateriformia</taxon>
        <taxon>Elateroidea</taxon>
        <taxon>Elateridae</taxon>
        <taxon>Agrypninae</taxon>
        <taxon>Pyrophorini</taxon>
        <taxon>Ignelater</taxon>
    </lineage>
</organism>
<keyword evidence="3" id="KW-1185">Reference proteome</keyword>
<comment type="caution">
    <text evidence="2">The sequence shown here is derived from an EMBL/GenBank/DDBJ whole genome shotgun (WGS) entry which is preliminary data.</text>
</comment>
<protein>
    <recommendedName>
        <fullName evidence="1">Chitin-binding type-4 domain-containing protein</fullName>
    </recommendedName>
</protein>
<name>A0A8K0D441_IGNLU</name>
<dbReference type="AlphaFoldDB" id="A0A8K0D441"/>
<dbReference type="OrthoDB" id="64893at2759"/>
<evidence type="ECO:0000259" key="1">
    <source>
        <dbReference type="Pfam" id="PF03067"/>
    </source>
</evidence>
<dbReference type="EMBL" id="VTPC01007154">
    <property type="protein sequence ID" value="KAF2894295.1"/>
    <property type="molecule type" value="Genomic_DNA"/>
</dbReference>
<reference evidence="2" key="1">
    <citation type="submission" date="2019-08" db="EMBL/GenBank/DDBJ databases">
        <title>The genome of the North American firefly Photinus pyralis.</title>
        <authorList>
            <consortium name="Photinus pyralis genome working group"/>
            <person name="Fallon T.R."/>
            <person name="Sander Lower S.E."/>
            <person name="Weng J.-K."/>
        </authorList>
    </citation>
    <scope>NUCLEOTIDE SEQUENCE</scope>
    <source>
        <strain evidence="2">TRF0915ILg1</strain>
        <tissue evidence="2">Whole body</tissue>
    </source>
</reference>
<dbReference type="InterPro" id="IPR004302">
    <property type="entry name" value="Cellulose/chitin-bd_N"/>
</dbReference>
<accession>A0A8K0D441</accession>
<proteinExistence type="predicted"/>
<sequence>MAILRLHCGQITKNTTQDCLDKTILKIIKPQDSSRYSDVRYYPKEGNKVYQMKYRLPKISCTRCVLQWRYIAENNWGTCPNGTEQVGCGPQEEFRACADITIGKGIVIETTTDPESTITPDITLPESEESYSPISAIIITIVSFLI</sequence>
<feature type="non-terminal residue" evidence="2">
    <location>
        <position position="146"/>
    </location>
</feature>